<sequence length="39" mass="4528">MITVKKTENKIDVSTLSNGVYFIKFNINNTIYSSKFIKK</sequence>
<keyword evidence="1" id="KW-0732">Signal</keyword>
<reference evidence="3 4" key="1">
    <citation type="submission" date="2021-03" db="EMBL/GenBank/DDBJ databases">
        <title>Complete genome of Polaribacter_sp.G4M1.</title>
        <authorList>
            <person name="Jeong S.W."/>
            <person name="Bae J.W."/>
        </authorList>
    </citation>
    <scope>NUCLEOTIDE SEQUENCE [LARGE SCALE GENOMIC DNA]</scope>
    <source>
        <strain evidence="3 4">G4M1</strain>
    </source>
</reference>
<feature type="domain" description="Secretion system C-terminal sorting" evidence="2">
    <location>
        <begin position="5"/>
        <end position="37"/>
    </location>
</feature>
<evidence type="ECO:0000259" key="2">
    <source>
        <dbReference type="Pfam" id="PF18962"/>
    </source>
</evidence>
<organism evidence="3 4">
    <name type="scientific">Polaribacter batillariae</name>
    <dbReference type="NCBI Taxonomy" id="2808900"/>
    <lineage>
        <taxon>Bacteria</taxon>
        <taxon>Pseudomonadati</taxon>
        <taxon>Bacteroidota</taxon>
        <taxon>Flavobacteriia</taxon>
        <taxon>Flavobacteriales</taxon>
        <taxon>Flavobacteriaceae</taxon>
    </lineage>
</organism>
<evidence type="ECO:0000313" key="4">
    <source>
        <dbReference type="Proteomes" id="UP000663935"/>
    </source>
</evidence>
<gene>
    <name evidence="3" type="ORF">JL193_00145</name>
</gene>
<name>A0ABX7T0H8_9FLAO</name>
<dbReference type="Pfam" id="PF18962">
    <property type="entry name" value="Por_Secre_tail"/>
    <property type="match status" value="1"/>
</dbReference>
<evidence type="ECO:0000313" key="3">
    <source>
        <dbReference type="EMBL" id="QTD39233.1"/>
    </source>
</evidence>
<dbReference type="EMBL" id="CP071795">
    <property type="protein sequence ID" value="QTD39233.1"/>
    <property type="molecule type" value="Genomic_DNA"/>
</dbReference>
<accession>A0ABX7T0H8</accession>
<protein>
    <submittedName>
        <fullName evidence="3">T9SS type A sorting domain-containing protein</fullName>
    </submittedName>
</protein>
<evidence type="ECO:0000256" key="1">
    <source>
        <dbReference type="ARBA" id="ARBA00022729"/>
    </source>
</evidence>
<dbReference type="NCBIfam" id="TIGR04183">
    <property type="entry name" value="Por_Secre_tail"/>
    <property type="match status" value="1"/>
</dbReference>
<dbReference type="Proteomes" id="UP000663935">
    <property type="component" value="Chromosome"/>
</dbReference>
<dbReference type="InterPro" id="IPR026444">
    <property type="entry name" value="Secre_tail"/>
</dbReference>
<keyword evidence="4" id="KW-1185">Reference proteome</keyword>
<proteinExistence type="predicted"/>
<dbReference type="RefSeq" id="WP_207973341.1">
    <property type="nucleotide sequence ID" value="NZ_CP071795.1"/>
</dbReference>